<dbReference type="AlphaFoldDB" id="A0A430V0M4"/>
<dbReference type="RefSeq" id="WP_126204988.1">
    <property type="nucleotide sequence ID" value="NZ_PEMF01000244.1"/>
</dbReference>
<dbReference type="EMBL" id="PEMJ01000339">
    <property type="protein sequence ID" value="RTI11875.1"/>
    <property type="molecule type" value="Genomic_DNA"/>
</dbReference>
<feature type="region of interest" description="Disordered" evidence="1">
    <location>
        <begin position="19"/>
        <end position="52"/>
    </location>
</feature>
<protein>
    <recommendedName>
        <fullName evidence="6">Replication protein</fullName>
    </recommendedName>
</protein>
<reference evidence="4 5" key="1">
    <citation type="journal article" date="2019" name="Extremophiles">
        <title>Biogeography of thermophiles and predominance of Thermus scotoductus in domestic water heaters.</title>
        <authorList>
            <person name="Wilpiszeski R.L."/>
            <person name="Zhang Z."/>
            <person name="House C.H."/>
        </authorList>
    </citation>
    <scope>NUCLEOTIDE SEQUENCE [LARGE SCALE GENOMIC DNA]</scope>
    <source>
        <strain evidence="3 5">10_S10</strain>
        <strain evidence="2 4">14_S14</strain>
    </source>
</reference>
<dbReference type="Proteomes" id="UP000287155">
    <property type="component" value="Unassembled WGS sequence"/>
</dbReference>
<name>A0A430V0M4_THESC</name>
<sequence>MKPTETFLKGLELLPPSLREKALRGLQEAQPEEPPAPVAEPKVEEAPREDQETLARARLQAQARLFARNRAERERPTREGVEALKAEAYALLAEERPLLAYATFQRAQALAKGLPEAAFTDPLTVEAFLEALASSLGLSLQGYDREVAYTLLQLALEVGLYRGYHPLTSEVVFHLPQTAIAQALWPEAKPETGRKRLQRALGRLEEAGLIASAPRVGNARDWETGEPLGWKDGTVFRVRLRRGRARPLTREEIAHPWRDLQRDIKSRRTVVSQSYTPPKGVVSPVDQLKAWALPPVSSLETPLSQDWDSPPQDPRARARNAVQDVKFCARKDRREFVGRAGETLARAFRDPKSVNLYRALLWGALRQLDRGVDHFEALWRVLERVLVDTEEAWARRPGALLIARLRQAGLWAELMEGPMYRVA</sequence>
<dbReference type="Proteomes" id="UP000288073">
    <property type="component" value="Unassembled WGS sequence"/>
</dbReference>
<organism evidence="3 5">
    <name type="scientific">Thermus scotoductus</name>
    <dbReference type="NCBI Taxonomy" id="37636"/>
    <lineage>
        <taxon>Bacteria</taxon>
        <taxon>Thermotogati</taxon>
        <taxon>Deinococcota</taxon>
        <taxon>Deinococci</taxon>
        <taxon>Thermales</taxon>
        <taxon>Thermaceae</taxon>
        <taxon>Thermus</taxon>
    </lineage>
</organism>
<accession>A0A430V0M4</accession>
<gene>
    <name evidence="3" type="ORF">CSW23_08235</name>
    <name evidence="2" type="ORF">CSW27_11405</name>
</gene>
<comment type="caution">
    <text evidence="3">The sequence shown here is derived from an EMBL/GenBank/DDBJ whole genome shotgun (WGS) entry which is preliminary data.</text>
</comment>
<evidence type="ECO:0000313" key="5">
    <source>
        <dbReference type="Proteomes" id="UP000288073"/>
    </source>
</evidence>
<evidence type="ECO:0008006" key="6">
    <source>
        <dbReference type="Google" id="ProtNLM"/>
    </source>
</evidence>
<evidence type="ECO:0000313" key="2">
    <source>
        <dbReference type="EMBL" id="RTI11875.1"/>
    </source>
</evidence>
<proteinExistence type="predicted"/>
<evidence type="ECO:0000313" key="3">
    <source>
        <dbReference type="EMBL" id="RTI15790.1"/>
    </source>
</evidence>
<dbReference type="EMBL" id="PEMN01000266">
    <property type="protein sequence ID" value="RTI15790.1"/>
    <property type="molecule type" value="Genomic_DNA"/>
</dbReference>
<feature type="region of interest" description="Disordered" evidence="1">
    <location>
        <begin position="299"/>
        <end position="319"/>
    </location>
</feature>
<feature type="compositionally biased region" description="Basic and acidic residues" evidence="1">
    <location>
        <begin position="41"/>
        <end position="52"/>
    </location>
</feature>
<evidence type="ECO:0000313" key="4">
    <source>
        <dbReference type="Proteomes" id="UP000287155"/>
    </source>
</evidence>
<evidence type="ECO:0000256" key="1">
    <source>
        <dbReference type="SAM" id="MobiDB-lite"/>
    </source>
</evidence>